<dbReference type="EMBL" id="CP014229">
    <property type="protein sequence ID" value="AMD89756.1"/>
    <property type="molecule type" value="Genomic_DNA"/>
</dbReference>
<keyword evidence="10" id="KW-1185">Reference proteome</keyword>
<evidence type="ECO:0000256" key="5">
    <source>
        <dbReference type="ARBA" id="ARBA00023136"/>
    </source>
</evidence>
<dbReference type="PANTHER" id="PTHR37485:SF1">
    <property type="entry name" value="CELL DIVISION PROTEIN FTSB"/>
    <property type="match status" value="1"/>
</dbReference>
<name>A0A0X8JJB2_9BACT</name>
<organism evidence="9 10">
    <name type="scientific">Desulfovibrio fairfieldensis</name>
    <dbReference type="NCBI Taxonomy" id="44742"/>
    <lineage>
        <taxon>Bacteria</taxon>
        <taxon>Pseudomonadati</taxon>
        <taxon>Thermodesulfobacteriota</taxon>
        <taxon>Desulfovibrionia</taxon>
        <taxon>Desulfovibrionales</taxon>
        <taxon>Desulfovibrionaceae</taxon>
        <taxon>Desulfovibrio</taxon>
    </lineage>
</organism>
<keyword evidence="2" id="KW-0132">Cell division</keyword>
<dbReference type="InterPro" id="IPR023081">
    <property type="entry name" value="Cell_div_FtsB"/>
</dbReference>
<keyword evidence="7" id="KW-0175">Coiled coil</keyword>
<evidence type="ECO:0000256" key="4">
    <source>
        <dbReference type="ARBA" id="ARBA00022989"/>
    </source>
</evidence>
<keyword evidence="1" id="KW-1003">Cell membrane</keyword>
<sequence length="107" mass="12364">MFWRVFILVALGLINVVLFSRMIWGPTGLMEYRELKRQYAALQEQVAGLDAENLALSREIRLLQSDNQYVEKMIRQRLHYVRDNEVLYLFGKSAKTGQGAADNDGKN</sequence>
<protein>
    <submittedName>
        <fullName evidence="9">Septum formation initiator</fullName>
    </submittedName>
</protein>
<dbReference type="STRING" id="44742.AXF13_06325"/>
<feature type="coiled-coil region" evidence="7">
    <location>
        <begin position="32"/>
        <end position="59"/>
    </location>
</feature>
<dbReference type="Proteomes" id="UP000069241">
    <property type="component" value="Chromosome"/>
</dbReference>
<dbReference type="RefSeq" id="WP_008683956.1">
    <property type="nucleotide sequence ID" value="NZ_CP014229.1"/>
</dbReference>
<evidence type="ECO:0000256" key="7">
    <source>
        <dbReference type="SAM" id="Coils"/>
    </source>
</evidence>
<dbReference type="Pfam" id="PF04977">
    <property type="entry name" value="DivIC"/>
    <property type="match status" value="1"/>
</dbReference>
<dbReference type="Gene3D" id="1.20.5.170">
    <property type="match status" value="1"/>
</dbReference>
<evidence type="ECO:0000256" key="6">
    <source>
        <dbReference type="ARBA" id="ARBA00023306"/>
    </source>
</evidence>
<keyword evidence="4 8" id="KW-1133">Transmembrane helix</keyword>
<dbReference type="PANTHER" id="PTHR37485">
    <property type="entry name" value="CELL DIVISION PROTEIN FTSB"/>
    <property type="match status" value="1"/>
</dbReference>
<dbReference type="GO" id="GO:0043093">
    <property type="term" value="P:FtsZ-dependent cytokinesis"/>
    <property type="evidence" value="ECO:0007669"/>
    <property type="project" value="TreeGrafter"/>
</dbReference>
<evidence type="ECO:0000256" key="3">
    <source>
        <dbReference type="ARBA" id="ARBA00022692"/>
    </source>
</evidence>
<dbReference type="KEGG" id="dfi:AXF13_06325"/>
<evidence type="ECO:0000313" key="9">
    <source>
        <dbReference type="EMBL" id="AMD89756.1"/>
    </source>
</evidence>
<accession>A0A0X8JJB2</accession>
<reference evidence="10" key="1">
    <citation type="submission" date="2016-02" db="EMBL/GenBank/DDBJ databases">
        <authorList>
            <person name="Holder M.E."/>
            <person name="Ajami N.J."/>
            <person name="Petrosino J.F."/>
        </authorList>
    </citation>
    <scope>NUCLEOTIDE SEQUENCE [LARGE SCALE GENOMIC DNA]</scope>
    <source>
        <strain evidence="10">CCUG 45958</strain>
    </source>
</reference>
<keyword evidence="6" id="KW-0131">Cell cycle</keyword>
<dbReference type="InterPro" id="IPR007060">
    <property type="entry name" value="FtsL/DivIC"/>
</dbReference>
<evidence type="ECO:0000313" key="10">
    <source>
        <dbReference type="Proteomes" id="UP000069241"/>
    </source>
</evidence>
<proteinExistence type="predicted"/>
<keyword evidence="3 8" id="KW-0812">Transmembrane</keyword>
<keyword evidence="5 8" id="KW-0472">Membrane</keyword>
<evidence type="ECO:0000256" key="2">
    <source>
        <dbReference type="ARBA" id="ARBA00022618"/>
    </source>
</evidence>
<feature type="transmembrane region" description="Helical" evidence="8">
    <location>
        <begin position="6"/>
        <end position="24"/>
    </location>
</feature>
<dbReference type="GO" id="GO:0030428">
    <property type="term" value="C:cell septum"/>
    <property type="evidence" value="ECO:0007669"/>
    <property type="project" value="TreeGrafter"/>
</dbReference>
<gene>
    <name evidence="9" type="ORF">AXF13_06325</name>
</gene>
<dbReference type="AlphaFoldDB" id="A0A0X8JJB2"/>
<evidence type="ECO:0000256" key="8">
    <source>
        <dbReference type="SAM" id="Phobius"/>
    </source>
</evidence>
<evidence type="ECO:0000256" key="1">
    <source>
        <dbReference type="ARBA" id="ARBA00022475"/>
    </source>
</evidence>